<dbReference type="STRING" id="1561998.A0A1I7TBJ4"/>
<dbReference type="SUPFAM" id="SSF54695">
    <property type="entry name" value="POZ domain"/>
    <property type="match status" value="1"/>
</dbReference>
<dbReference type="WBParaSite" id="Csp11.Scaffold574.g4329.t1">
    <property type="protein sequence ID" value="Csp11.Scaffold574.g4329.t1"/>
    <property type="gene ID" value="Csp11.Scaffold574.g4329"/>
</dbReference>
<sequence length="354" mass="41089">MSSQRQVSEPTVILSLNNGYLIKMRHSDLQTHTQKFQPSEESISMARFDVTCVRQVVEWMFSRELIVNYDNYIHFYMIAEFLEAPGLRKKIIEQVATDPELAIMLFNRFAGKKVKATKPQKTFSPFCTLFQLSNTSLDYMAEILNAVAPKLTNDQVRKLPIKSIYALMIARLPVEKKAQLVFLTMDWIALTKPSRNTVYSILQSLYITNCQKMYNLEHLRTHMLWYLTKLYSTSSKLLIYPNGYSQILEAPKAEIDVIPPETIRYDTYRDPINGMLGKEMRSGKPPILKAPFKMDRQIRATHWSYQKRGDIPVEPPTPRGNPLPKFEGKTYEYYASPYFTSTVTNTFFFSYGID</sequence>
<dbReference type="InterPro" id="IPR011333">
    <property type="entry name" value="SKP1/BTB/POZ_sf"/>
</dbReference>
<reference evidence="2" key="1">
    <citation type="submission" date="2016-11" db="UniProtKB">
        <authorList>
            <consortium name="WormBaseParasite"/>
        </authorList>
    </citation>
    <scope>IDENTIFICATION</scope>
</reference>
<proteinExistence type="predicted"/>
<dbReference type="PANTHER" id="PTHR22670">
    <property type="entry name" value="BTB DOMAIN-CONTAINING PROTEIN-RELATED-RELATED"/>
    <property type="match status" value="1"/>
</dbReference>
<evidence type="ECO:0000313" key="2">
    <source>
        <dbReference type="WBParaSite" id="Csp11.Scaffold574.g4329.t1"/>
    </source>
</evidence>
<dbReference type="AlphaFoldDB" id="A0A1I7TBJ4"/>
<accession>A0A1I7TBJ4</accession>
<evidence type="ECO:0000313" key="1">
    <source>
        <dbReference type="Proteomes" id="UP000095282"/>
    </source>
</evidence>
<dbReference type="PANTHER" id="PTHR22670:SF9">
    <property type="entry name" value="BTB DOMAIN-CONTAINING PROTEIN"/>
    <property type="match status" value="1"/>
</dbReference>
<protein>
    <submittedName>
        <fullName evidence="2">BACK domain-containing protein</fullName>
    </submittedName>
</protein>
<keyword evidence="1" id="KW-1185">Reference proteome</keyword>
<organism evidence="1 2">
    <name type="scientific">Caenorhabditis tropicalis</name>
    <dbReference type="NCBI Taxonomy" id="1561998"/>
    <lineage>
        <taxon>Eukaryota</taxon>
        <taxon>Metazoa</taxon>
        <taxon>Ecdysozoa</taxon>
        <taxon>Nematoda</taxon>
        <taxon>Chromadorea</taxon>
        <taxon>Rhabditida</taxon>
        <taxon>Rhabditina</taxon>
        <taxon>Rhabditomorpha</taxon>
        <taxon>Rhabditoidea</taxon>
        <taxon>Rhabditidae</taxon>
        <taxon>Peloderinae</taxon>
        <taxon>Caenorhabditis</taxon>
    </lineage>
</organism>
<dbReference type="Proteomes" id="UP000095282">
    <property type="component" value="Unplaced"/>
</dbReference>
<name>A0A1I7TBJ4_9PELO</name>
<dbReference type="eggNOG" id="ENOG502TIVB">
    <property type="taxonomic scope" value="Eukaryota"/>
</dbReference>